<reference evidence="2 3" key="1">
    <citation type="journal article" date="2015" name="Stand. Genomic Sci.">
        <title>Genomic Encyclopedia of Bacterial and Archaeal Type Strains, Phase III: the genomes of soil and plant-associated and newly described type strains.</title>
        <authorList>
            <person name="Whitman W.B."/>
            <person name="Woyke T."/>
            <person name="Klenk H.P."/>
            <person name="Zhou Y."/>
            <person name="Lilburn T.G."/>
            <person name="Beck B.J."/>
            <person name="De Vos P."/>
            <person name="Vandamme P."/>
            <person name="Eisen J.A."/>
            <person name="Garrity G."/>
            <person name="Hugenholtz P."/>
            <person name="Kyrpides N.C."/>
        </authorList>
    </citation>
    <scope>NUCLEOTIDE SEQUENCE [LARGE SCALE GENOMIC DNA]</scope>
    <source>
        <strain evidence="2 3">CGMCC 1.6858</strain>
    </source>
</reference>
<dbReference type="OrthoDB" id="7030750at2"/>
<dbReference type="AlphaFoldDB" id="A0A562Q9U7"/>
<dbReference type="InterPro" id="IPR058510">
    <property type="entry name" value="DUF8197"/>
</dbReference>
<dbReference type="EMBL" id="VLKY01000008">
    <property type="protein sequence ID" value="TWI53508.1"/>
    <property type="molecule type" value="Genomic_DNA"/>
</dbReference>
<dbReference type="NCBIfam" id="NF046101">
    <property type="entry name" value="PA3496_fam"/>
    <property type="match status" value="1"/>
</dbReference>
<protein>
    <recommendedName>
        <fullName evidence="4">Leucyl-tRNA synthetase</fullName>
    </recommendedName>
</protein>
<accession>A0A562Q9U7</accession>
<comment type="caution">
    <text evidence="2">The sequence shown here is derived from an EMBL/GenBank/DDBJ whole genome shotgun (WGS) entry which is preliminary data.</text>
</comment>
<evidence type="ECO:0000313" key="3">
    <source>
        <dbReference type="Proteomes" id="UP000316905"/>
    </source>
</evidence>
<evidence type="ECO:0008006" key="4">
    <source>
        <dbReference type="Google" id="ProtNLM"/>
    </source>
</evidence>
<gene>
    <name evidence="2" type="ORF">IQ22_02726</name>
</gene>
<dbReference type="Pfam" id="PF26620">
    <property type="entry name" value="DUF8197"/>
    <property type="match status" value="1"/>
</dbReference>
<dbReference type="Proteomes" id="UP000316905">
    <property type="component" value="Unassembled WGS sequence"/>
</dbReference>
<keyword evidence="3" id="KW-1185">Reference proteome</keyword>
<name>A0A562Q9U7_9PSED</name>
<feature type="compositionally biased region" description="Acidic residues" evidence="1">
    <location>
        <begin position="9"/>
        <end position="23"/>
    </location>
</feature>
<sequence>MAADKSDIEIDDDFIESDNDPEAAADVPVSKTNLTKRRLIDNMLEERRLKRQISEFDFDLE</sequence>
<feature type="region of interest" description="Disordered" evidence="1">
    <location>
        <begin position="1"/>
        <end position="30"/>
    </location>
</feature>
<evidence type="ECO:0000256" key="1">
    <source>
        <dbReference type="SAM" id="MobiDB-lite"/>
    </source>
</evidence>
<proteinExistence type="predicted"/>
<organism evidence="2 3">
    <name type="scientific">Pseudomonas duriflava</name>
    <dbReference type="NCBI Taxonomy" id="459528"/>
    <lineage>
        <taxon>Bacteria</taxon>
        <taxon>Pseudomonadati</taxon>
        <taxon>Pseudomonadota</taxon>
        <taxon>Gammaproteobacteria</taxon>
        <taxon>Pseudomonadales</taxon>
        <taxon>Pseudomonadaceae</taxon>
        <taxon>Pseudomonas</taxon>
    </lineage>
</organism>
<dbReference type="InterPro" id="IPR058059">
    <property type="entry name" value="PA3496-like"/>
</dbReference>
<evidence type="ECO:0000313" key="2">
    <source>
        <dbReference type="EMBL" id="TWI53508.1"/>
    </source>
</evidence>
<dbReference type="RefSeq" id="WP_145142658.1">
    <property type="nucleotide sequence ID" value="NZ_VLKY01000008.1"/>
</dbReference>